<dbReference type="RefSeq" id="WP_016340926.1">
    <property type="nucleotide sequence ID" value="NC_021284.1"/>
</dbReference>
<gene>
    <name evidence="2" type="ORF">SSYRP_v1c06930</name>
</gene>
<dbReference type="STRING" id="1276229.SSYRP_v1c06930"/>
<evidence type="ECO:0000313" key="3">
    <source>
        <dbReference type="Proteomes" id="UP000013963"/>
    </source>
</evidence>
<reference evidence="2 3" key="1">
    <citation type="journal article" date="2013" name="Genome Biol. Evol.">
        <title>Complete genomes of two dipteran-associated spiroplasmas provided insights into the origin, dynamics, and impacts of viral invasion in spiroplasma.</title>
        <authorList>
            <person name="Ku C."/>
            <person name="Lo W.S."/>
            <person name="Chen L.L."/>
            <person name="Kuo C.H."/>
        </authorList>
    </citation>
    <scope>NUCLEOTIDE SEQUENCE [LARGE SCALE GENOMIC DNA]</scope>
    <source>
        <strain evidence="2">EA-1</strain>
    </source>
</reference>
<keyword evidence="3" id="KW-1185">Reference proteome</keyword>
<evidence type="ECO:0008006" key="4">
    <source>
        <dbReference type="Google" id="ProtNLM"/>
    </source>
</evidence>
<protein>
    <recommendedName>
        <fullName evidence="4">Chitinase</fullName>
    </recommendedName>
</protein>
<dbReference type="Proteomes" id="UP000013963">
    <property type="component" value="Chromosome"/>
</dbReference>
<dbReference type="PATRIC" id="fig|1276229.3.peg.688"/>
<evidence type="ECO:0000313" key="2">
    <source>
        <dbReference type="EMBL" id="AGM26283.1"/>
    </source>
</evidence>
<dbReference type="HOGENOM" id="CLU_939787_0_0_14"/>
<feature type="chain" id="PRO_5004379705" description="Chitinase" evidence="1">
    <location>
        <begin position="19"/>
        <end position="296"/>
    </location>
</feature>
<dbReference type="OrthoDB" id="388572at2"/>
<keyword evidence="1" id="KW-0732">Signal</keyword>
<accession>R4U6N7</accession>
<organism evidence="2 3">
    <name type="scientific">Spiroplasma syrphidicola EA-1</name>
    <dbReference type="NCBI Taxonomy" id="1276229"/>
    <lineage>
        <taxon>Bacteria</taxon>
        <taxon>Bacillati</taxon>
        <taxon>Mycoplasmatota</taxon>
        <taxon>Mollicutes</taxon>
        <taxon>Entomoplasmatales</taxon>
        <taxon>Spiroplasmataceae</taxon>
        <taxon>Spiroplasma</taxon>
    </lineage>
</organism>
<dbReference type="AlphaFoldDB" id="R4U6N7"/>
<feature type="signal peptide" evidence="1">
    <location>
        <begin position="1"/>
        <end position="18"/>
    </location>
</feature>
<evidence type="ECO:0000256" key="1">
    <source>
        <dbReference type="SAM" id="SignalP"/>
    </source>
</evidence>
<sequence>MKSLLVILSLMNTPAAGVAPVVTSTENVLHINDDAKEMIEVKHSLDLKGFVDPNNPGTLVEGELDFTESLVDFIETTKNQLAELNATSFEVTAGESHFNNTAIPGHAINLGPILDEILHAKTYEVLSLTATVTGPSEYDNYQFGLSAQIVLDGVEKTMEMDSFLKSQELAWFQIAGGFYNLYNIEFSVGQSIEHTDDNFISNIALPDLGFDYVGFQVRDLFRNNEEFIKLVISTINSQLKTNIKTINVEKVSKVDGTNPGVVGAEYGEFEVINEELVYVSFSSADATGIYHMLIQA</sequence>
<proteinExistence type="predicted"/>
<dbReference type="EMBL" id="CP005078">
    <property type="protein sequence ID" value="AGM26283.1"/>
    <property type="molecule type" value="Genomic_DNA"/>
</dbReference>
<dbReference type="KEGG" id="ssyr:SSYRP_v1c06930"/>
<name>R4U6N7_9MOLU</name>